<protein>
    <recommendedName>
        <fullName evidence="13">Trafficking protein particle complex subunit 11 domain-containing protein</fullName>
    </recommendedName>
</protein>
<dbReference type="KEGG" id="ctp:CTRG_03842"/>
<evidence type="ECO:0000256" key="4">
    <source>
        <dbReference type="SAM" id="MobiDB-lite"/>
    </source>
</evidence>
<evidence type="ECO:0000313" key="12">
    <source>
        <dbReference type="Proteomes" id="UP000002037"/>
    </source>
</evidence>
<feature type="domain" description="TRAPPC10/Trs130 N-terminal" evidence="6">
    <location>
        <begin position="6"/>
        <end position="306"/>
    </location>
</feature>
<dbReference type="InterPro" id="IPR022233">
    <property type="entry name" value="TRAPPC10/Trs130_C"/>
</dbReference>
<evidence type="ECO:0000313" key="11">
    <source>
        <dbReference type="EMBL" id="EER32171.1"/>
    </source>
</evidence>
<feature type="domain" description="TRAPPC10/Trs130 C-terminal" evidence="5">
    <location>
        <begin position="1037"/>
        <end position="1158"/>
    </location>
</feature>
<dbReference type="Pfam" id="PF23036">
    <property type="entry name" value="TRAPPC10_1st"/>
    <property type="match status" value="1"/>
</dbReference>
<name>C5MDU0_CANTT</name>
<evidence type="ECO:0000259" key="7">
    <source>
        <dbReference type="Pfam" id="PF23273"/>
    </source>
</evidence>
<dbReference type="InterPro" id="IPR055504">
    <property type="entry name" value="DUF7076"/>
</dbReference>
<dbReference type="Pfam" id="PF23274">
    <property type="entry name" value="DUF7077"/>
    <property type="match status" value="1"/>
</dbReference>
<dbReference type="AlphaFoldDB" id="C5MDU0"/>
<accession>C5MDU0</accession>
<evidence type="ECO:0008006" key="13">
    <source>
        <dbReference type="Google" id="ProtNLM"/>
    </source>
</evidence>
<reference evidence="11 12" key="1">
    <citation type="journal article" date="2009" name="Nature">
        <title>Evolution of pathogenicity and sexual reproduction in eight Candida genomes.</title>
        <authorList>
            <person name="Butler G."/>
            <person name="Rasmussen M.D."/>
            <person name="Lin M.F."/>
            <person name="Santos M.A."/>
            <person name="Sakthikumar S."/>
            <person name="Munro C.A."/>
            <person name="Rheinbay E."/>
            <person name="Grabherr M."/>
            <person name="Forche A."/>
            <person name="Reedy J.L."/>
            <person name="Agrafioti I."/>
            <person name="Arnaud M.B."/>
            <person name="Bates S."/>
            <person name="Brown A.J."/>
            <person name="Brunke S."/>
            <person name="Costanzo M.C."/>
            <person name="Fitzpatrick D.A."/>
            <person name="de Groot P.W."/>
            <person name="Harris D."/>
            <person name="Hoyer L.L."/>
            <person name="Hube B."/>
            <person name="Klis F.M."/>
            <person name="Kodira C."/>
            <person name="Lennard N."/>
            <person name="Logue M.E."/>
            <person name="Martin R."/>
            <person name="Neiman A.M."/>
            <person name="Nikolaou E."/>
            <person name="Quail M.A."/>
            <person name="Quinn J."/>
            <person name="Santos M.C."/>
            <person name="Schmitzberger F.F."/>
            <person name="Sherlock G."/>
            <person name="Shah P."/>
            <person name="Silverstein K.A."/>
            <person name="Skrzypek M.S."/>
            <person name="Soll D."/>
            <person name="Staggs R."/>
            <person name="Stansfield I."/>
            <person name="Stumpf M.P."/>
            <person name="Sudbery P.E."/>
            <person name="Srikantha T."/>
            <person name="Zeng Q."/>
            <person name="Berman J."/>
            <person name="Berriman M."/>
            <person name="Heitman J."/>
            <person name="Gow N.A."/>
            <person name="Lorenz M.C."/>
            <person name="Birren B.W."/>
            <person name="Kellis M."/>
            <person name="Cuomo C.A."/>
        </authorList>
    </citation>
    <scope>NUCLEOTIDE SEQUENCE [LARGE SCALE GENOMIC DNA]</scope>
    <source>
        <strain evidence="12">ATCC MYA-3404 / T1</strain>
    </source>
</reference>
<dbReference type="PANTHER" id="PTHR13251:SF3">
    <property type="entry name" value="TRAFFICKING PROTEIN PARTICLE COMPLEX SUBUNIT 10"/>
    <property type="match status" value="1"/>
</dbReference>
<keyword evidence="12" id="KW-1185">Reference proteome</keyword>
<dbReference type="eggNOG" id="KOG1931">
    <property type="taxonomic scope" value="Eukaryota"/>
</dbReference>
<evidence type="ECO:0000259" key="10">
    <source>
        <dbReference type="Pfam" id="PF24967"/>
    </source>
</evidence>
<dbReference type="InterPro" id="IPR055506">
    <property type="entry name" value="DUF7078"/>
</dbReference>
<gene>
    <name evidence="11" type="ORF">CTRG_03842</name>
</gene>
<feature type="domain" description="Trs130 NTS" evidence="10">
    <location>
        <begin position="322"/>
        <end position="569"/>
    </location>
</feature>
<dbReference type="InterPro" id="IPR056913">
    <property type="entry name" value="TRAPPC10/Trs130_N"/>
</dbReference>
<organism evidence="11 12">
    <name type="scientific">Candida tropicalis (strain ATCC MYA-3404 / T1)</name>
    <name type="common">Yeast</name>
    <dbReference type="NCBI Taxonomy" id="294747"/>
    <lineage>
        <taxon>Eukaryota</taxon>
        <taxon>Fungi</taxon>
        <taxon>Dikarya</taxon>
        <taxon>Ascomycota</taxon>
        <taxon>Saccharomycotina</taxon>
        <taxon>Pichiomycetes</taxon>
        <taxon>Debaryomycetaceae</taxon>
        <taxon>Candida/Lodderomyces clade</taxon>
        <taxon>Candida</taxon>
    </lineage>
</organism>
<evidence type="ECO:0000256" key="3">
    <source>
        <dbReference type="ARBA" id="ARBA00023034"/>
    </source>
</evidence>
<sequence length="1186" mass="137592">MTERNTIGIGYYDPFAVYPLIKDEIDKLFPIQNLHVRFHPSQPLKTINNLPIKMIEEIPNKKSDQNQSDIDGIYSRVMFIKVESLDKYRSQVRPLIREWLKNLVFKYKNSWMIILIIPSDAKDKQSTIIKMSHFDKLLKDFGQDGKELSTILPSNITPNDFENCLKLKQNELDSSEIQANIKSLLSCSFNQRYHLFVDLIKQHKEKSINRFVAYYSLTNLFDDMRLFHDTLSQFEISNQELNHVVDTHPELFDYTVTLPESFDGFNFEKFIDEPKIKSNLYSGENVNLFELRCFLFFRQSYTFEKLADTSNSISIGALQISKLYRNLALFLNDISKKNSTDLKEFEFSVIQYYLHIPIIGKLIKQAENSPDDNSYQLKNLLESRAELKLLQRSILIKLSQINGIYIKGLEQAFEEVSLDDKPEELKATPAIMTNLVLVEAMKDKSSYLDVFERLTEDIIEDFLICERSKTIDILSIDLAILNYEKENYCECLQILKDSHEFFIQNGWNFLGGILLEIYYECVLKIEPQDKDEILTTSLRILAVLVTNQVDINSFRLIKNKSQIEKLFKKVDEYSLSQNVKIESSLDDFFKTELIPYINADELTNKDKYIMRLKVKNPFGIGFTFKNVELILVDDEGSEMIFQANDVDMSSERENVITLSTNRFIIGSFSPYRLSIQMNEKLTLVLDYGQKEMQITNASFVNDTVIEYNTSQDRIKQTKNDNILGYQNLNKLTAQFNCSNQVKLGKSEVVLRIFNGDNEITDVEIKLFSTTEGLKLEKEKETFEKLDKKESTDILIPYAYFSENKIINMRAKIQYKIDGEDYIFQVSYNIDTTLTISVTVQDLFKQDFIYSKFQIGTSNSKYPIRLLDNELTTEADYKIIRPGKQGHDVVAFGEQPGTFFYKIIPNNIVSSEDVLNLKVEYTNLKEECEDYISEVVISQLTELGLSKYWYLLKDIIINKASFDLNNYAINNFINFTNGLELNLLSEKIILQYVESSSDQKKLFNLMNQLLVDNKIDVDTKRLVRNSHFLYISVAMPILKYLQVVEYEYERKQYVVGEPIKVQLKVKTITKWSDDTKSNEESLPLAASSPTRNGSNLDENQEGKFQLNIQQDDNWLMSGLRKFNFDMNSKDNVNAELMLIPLNVGKIPLPKVSIKSLNKDDDDLDIEFINGSETILVIPEVHSITFAF</sequence>
<dbReference type="PANTHER" id="PTHR13251">
    <property type="entry name" value="EPILEPSY HOLOPROSENCEPHALY CANDIDATE 1/TMEM1"/>
    <property type="match status" value="1"/>
</dbReference>
<dbReference type="InterPro" id="IPR045126">
    <property type="entry name" value="TRAPPC10/Trs130"/>
</dbReference>
<keyword evidence="3" id="KW-0333">Golgi apparatus</keyword>
<feature type="domain" description="DUF7078" evidence="9">
    <location>
        <begin position="924"/>
        <end position="1011"/>
    </location>
</feature>
<evidence type="ECO:0000259" key="8">
    <source>
        <dbReference type="Pfam" id="PF23274"/>
    </source>
</evidence>
<dbReference type="VEuPathDB" id="FungiDB:CTRG_03842"/>
<dbReference type="GO" id="GO:0005829">
    <property type="term" value="C:cytosol"/>
    <property type="evidence" value="ECO:0007669"/>
    <property type="project" value="GOC"/>
</dbReference>
<dbReference type="HOGENOM" id="CLU_009596_0_0_1"/>
<feature type="compositionally biased region" description="Polar residues" evidence="4">
    <location>
        <begin position="1086"/>
        <end position="1096"/>
    </location>
</feature>
<evidence type="ECO:0000259" key="6">
    <source>
        <dbReference type="Pfam" id="PF23036"/>
    </source>
</evidence>
<dbReference type="Proteomes" id="UP000002037">
    <property type="component" value="Unassembled WGS sequence"/>
</dbReference>
<dbReference type="Pfam" id="PF24967">
    <property type="entry name" value="NTS_TR130"/>
    <property type="match status" value="1"/>
</dbReference>
<dbReference type="STRING" id="294747.C5MDU0"/>
<dbReference type="GO" id="GO:0006891">
    <property type="term" value="P:intra-Golgi vesicle-mediated transport"/>
    <property type="evidence" value="ECO:0007669"/>
    <property type="project" value="TreeGrafter"/>
</dbReference>
<dbReference type="Pfam" id="PF23285">
    <property type="entry name" value="DUF7078"/>
    <property type="match status" value="1"/>
</dbReference>
<dbReference type="EMBL" id="GG692399">
    <property type="protein sequence ID" value="EER32171.1"/>
    <property type="molecule type" value="Genomic_DNA"/>
</dbReference>
<dbReference type="GO" id="GO:0034498">
    <property type="term" value="P:early endosome to Golgi transport"/>
    <property type="evidence" value="ECO:0007669"/>
    <property type="project" value="TreeGrafter"/>
</dbReference>
<dbReference type="Pfam" id="PF23273">
    <property type="entry name" value="DUF7076"/>
    <property type="match status" value="1"/>
</dbReference>
<evidence type="ECO:0000259" key="5">
    <source>
        <dbReference type="Pfam" id="PF12584"/>
    </source>
</evidence>
<evidence type="ECO:0000259" key="9">
    <source>
        <dbReference type="Pfam" id="PF23285"/>
    </source>
</evidence>
<proteinExistence type="predicted"/>
<feature type="region of interest" description="Disordered" evidence="4">
    <location>
        <begin position="1078"/>
        <end position="1097"/>
    </location>
</feature>
<dbReference type="RefSeq" id="XP_002549545.1">
    <property type="nucleotide sequence ID" value="XM_002549499.1"/>
</dbReference>
<dbReference type="GO" id="GO:1990071">
    <property type="term" value="C:TRAPPII protein complex"/>
    <property type="evidence" value="ECO:0007669"/>
    <property type="project" value="InterPro"/>
</dbReference>
<dbReference type="InterPro" id="IPR055505">
    <property type="entry name" value="DUF7077"/>
</dbReference>
<comment type="subcellular location">
    <subcellularLocation>
        <location evidence="1">Golgi apparatus</location>
    </subcellularLocation>
</comment>
<feature type="domain" description="DUF7077" evidence="8">
    <location>
        <begin position="729"/>
        <end position="830"/>
    </location>
</feature>
<dbReference type="OrthoDB" id="10256906at2759"/>
<evidence type="ECO:0000256" key="1">
    <source>
        <dbReference type="ARBA" id="ARBA00004555"/>
    </source>
</evidence>
<keyword evidence="2" id="KW-0813">Transport</keyword>
<dbReference type="InterPro" id="IPR056916">
    <property type="entry name" value="NTS_TR130"/>
</dbReference>
<dbReference type="Pfam" id="PF12584">
    <property type="entry name" value="TRAPPC10"/>
    <property type="match status" value="1"/>
</dbReference>
<feature type="domain" description="DUF7076" evidence="7">
    <location>
        <begin position="570"/>
        <end position="688"/>
    </location>
</feature>
<dbReference type="GeneID" id="8301468"/>
<evidence type="ECO:0000256" key="2">
    <source>
        <dbReference type="ARBA" id="ARBA00022448"/>
    </source>
</evidence>